<dbReference type="Pfam" id="PF15460">
    <property type="entry name" value="SAS4"/>
    <property type="match status" value="1"/>
</dbReference>
<sequence length="465" mass="53268">MVERLHLKLGPKDPVVKIEATEEVFPGPMCGPKADNREGHQGSTEGHSQHEDSNIDTSNVTEEGSKTNCPKTDIIDTKTDSQTASHNMPTMKSEVLRIGGGKDVSKYSHGDDKRGRRQRHKDDSLLFDFDVDMTDAVPITMKLGMRENSCGMIKKVAKDRDRALRRGKQFGIPLNPSVHVYEDPEPGGFEDPLPDSLYEGDHKRMERDEKRVQSTERARIMEEKDRLVTQMEQLESGEWLRYIAGITKIHNMGDKEELARKRELTLKECRFMVKSYEQFKEREKQYLARKKELSLAMLNDPKYADTDLYVEKPYNSRKAVDKVSIFYHRAINIEKELEEKEAENQDDDDEDDEEEEEEVVEEAAVVRKTKGGKKLMATKTVPQKQTSRVSKPVSSRNTSSRGTPARTAPPTPPPPPPFVSFFENPKLVPLFEDMLKLRRSRRAPLAFGRPIPELEEVEFELPWLV</sequence>
<dbReference type="InterPro" id="IPR038988">
    <property type="entry name" value="Sas4"/>
</dbReference>
<dbReference type="GO" id="GO:0004402">
    <property type="term" value="F:histone acetyltransferase activity"/>
    <property type="evidence" value="ECO:0007669"/>
    <property type="project" value="TreeGrafter"/>
</dbReference>
<dbReference type="AlphaFoldDB" id="A0A1D8NA64"/>
<dbReference type="InterPro" id="IPR029184">
    <property type="entry name" value="Sas4_dom"/>
</dbReference>
<dbReference type="OrthoDB" id="1938992at2759"/>
<gene>
    <name evidence="3" type="ORF">YALI1_C11096g</name>
</gene>
<feature type="compositionally biased region" description="Acidic residues" evidence="1">
    <location>
        <begin position="339"/>
        <end position="361"/>
    </location>
</feature>
<evidence type="ECO:0000259" key="2">
    <source>
        <dbReference type="Pfam" id="PF15460"/>
    </source>
</evidence>
<feature type="compositionally biased region" description="Polar residues" evidence="1">
    <location>
        <begin position="55"/>
        <end position="70"/>
    </location>
</feature>
<dbReference type="EMBL" id="CP017555">
    <property type="protein sequence ID" value="AOW02513.1"/>
    <property type="molecule type" value="Genomic_DNA"/>
</dbReference>
<dbReference type="RefSeq" id="XP_501587.2">
    <property type="nucleotide sequence ID" value="XM_501587.2"/>
</dbReference>
<feature type="domain" description="Something about silencing protein 4" evidence="2">
    <location>
        <begin position="191"/>
        <end position="286"/>
    </location>
</feature>
<name>A0A1D8NA64_YARLL</name>
<dbReference type="Proteomes" id="UP000182444">
    <property type="component" value="Chromosome 1C"/>
</dbReference>
<proteinExistence type="predicted"/>
<dbReference type="GeneID" id="2909486"/>
<feature type="compositionally biased region" description="Polar residues" evidence="1">
    <location>
        <begin position="80"/>
        <end position="90"/>
    </location>
</feature>
<evidence type="ECO:0000313" key="3">
    <source>
        <dbReference type="EMBL" id="AOW02513.1"/>
    </source>
</evidence>
<evidence type="ECO:0000313" key="4">
    <source>
        <dbReference type="Proteomes" id="UP000182444"/>
    </source>
</evidence>
<feature type="region of interest" description="Disordered" evidence="1">
    <location>
        <begin position="25"/>
        <end position="119"/>
    </location>
</feature>
<reference evidence="3 4" key="1">
    <citation type="journal article" date="2016" name="PLoS ONE">
        <title>Sequence Assembly of Yarrowia lipolytica Strain W29/CLIB89 Shows Transposable Element Diversity.</title>
        <authorList>
            <person name="Magnan C."/>
            <person name="Yu J."/>
            <person name="Chang I."/>
            <person name="Jahn E."/>
            <person name="Kanomata Y."/>
            <person name="Wu J."/>
            <person name="Zeller M."/>
            <person name="Oakes M."/>
            <person name="Baldi P."/>
            <person name="Sandmeyer S."/>
        </authorList>
    </citation>
    <scope>NUCLEOTIDE SEQUENCE [LARGE SCALE GENOMIC DNA]</scope>
    <source>
        <strain evidence="4">CLIB89(W29)</strain>
    </source>
</reference>
<dbReference type="GO" id="GO:0033255">
    <property type="term" value="C:SAS acetyltransferase complex"/>
    <property type="evidence" value="ECO:0007669"/>
    <property type="project" value="InterPro"/>
</dbReference>
<feature type="region of interest" description="Disordered" evidence="1">
    <location>
        <begin position="337"/>
        <end position="419"/>
    </location>
</feature>
<dbReference type="VEuPathDB" id="FungiDB:YALI0_C08206g"/>
<protein>
    <recommendedName>
        <fullName evidence="2">Something about silencing protein 4 domain-containing protein</fullName>
    </recommendedName>
</protein>
<feature type="region of interest" description="Disordered" evidence="1">
    <location>
        <begin position="175"/>
        <end position="207"/>
    </location>
</feature>
<feature type="compositionally biased region" description="Pro residues" evidence="1">
    <location>
        <begin position="407"/>
        <end position="418"/>
    </location>
</feature>
<accession>A0A1D8NA64</accession>
<dbReference type="PANTHER" id="PTHR38422">
    <property type="entry name" value="SOMETHING ABOUT SILENCING PROTEIN 4"/>
    <property type="match status" value="1"/>
</dbReference>
<organism evidence="3 4">
    <name type="scientific">Yarrowia lipolytica</name>
    <name type="common">Candida lipolytica</name>
    <dbReference type="NCBI Taxonomy" id="4952"/>
    <lineage>
        <taxon>Eukaryota</taxon>
        <taxon>Fungi</taxon>
        <taxon>Dikarya</taxon>
        <taxon>Ascomycota</taxon>
        <taxon>Saccharomycotina</taxon>
        <taxon>Dipodascomycetes</taxon>
        <taxon>Dipodascales</taxon>
        <taxon>Dipodascales incertae sedis</taxon>
        <taxon>Yarrowia</taxon>
    </lineage>
</organism>
<dbReference type="PANTHER" id="PTHR38422:SF1">
    <property type="entry name" value="SOMETHING ABOUT SILENCING PROTEIN 4"/>
    <property type="match status" value="1"/>
</dbReference>
<feature type="compositionally biased region" description="Polar residues" evidence="1">
    <location>
        <begin position="380"/>
        <end position="402"/>
    </location>
</feature>
<evidence type="ECO:0000256" key="1">
    <source>
        <dbReference type="SAM" id="MobiDB-lite"/>
    </source>
</evidence>
<dbReference type="VEuPathDB" id="FungiDB:YALI1_C11096g"/>
<feature type="compositionally biased region" description="Basic and acidic residues" evidence="1">
    <location>
        <begin position="103"/>
        <end position="119"/>
    </location>
</feature>
<dbReference type="KEGG" id="yli:2909486"/>